<keyword evidence="1" id="KW-0812">Transmembrane</keyword>
<feature type="transmembrane region" description="Helical" evidence="1">
    <location>
        <begin position="33"/>
        <end position="51"/>
    </location>
</feature>
<feature type="transmembrane region" description="Helical" evidence="1">
    <location>
        <begin position="7"/>
        <end position="27"/>
    </location>
</feature>
<comment type="caution">
    <text evidence="2">The sequence shown here is derived from an EMBL/GenBank/DDBJ whole genome shotgun (WGS) entry which is preliminary data.</text>
</comment>
<gene>
    <name evidence="2" type="ORF">AMQ74_00543</name>
</gene>
<dbReference type="AlphaFoldDB" id="A0A150J704"/>
<dbReference type="EMBL" id="LNGD01000020">
    <property type="protein sequence ID" value="KYC52971.1"/>
    <property type="molecule type" value="Genomic_DNA"/>
</dbReference>
<evidence type="ECO:0000256" key="1">
    <source>
        <dbReference type="SAM" id="Phobius"/>
    </source>
</evidence>
<organism evidence="2 3">
    <name type="scientific">Candidatus Methanofastidiosum methylothiophilum</name>
    <dbReference type="NCBI Taxonomy" id="1705564"/>
    <lineage>
        <taxon>Archaea</taxon>
        <taxon>Methanobacteriati</taxon>
        <taxon>Methanobacteriota</taxon>
        <taxon>Stenosarchaea group</taxon>
        <taxon>Candidatus Methanofastidiosia</taxon>
        <taxon>Candidatus Methanofastidiosales</taxon>
        <taxon>Candidatus Methanofastidiosaceae</taxon>
        <taxon>Candidatus Methanofastidiosum</taxon>
    </lineage>
</organism>
<protein>
    <submittedName>
        <fullName evidence="2">Uncharacterized protein</fullName>
    </submittedName>
</protein>
<dbReference type="Proteomes" id="UP000075578">
    <property type="component" value="Unassembled WGS sequence"/>
</dbReference>
<accession>A0A150J704</accession>
<sequence>MSFEEEIIRNILVLATIPSILLIGILYGSRMAVHAPVMLALISAIGCFEIFKRIDRRAVGITLSVF</sequence>
<proteinExistence type="predicted"/>
<evidence type="ECO:0000313" key="2">
    <source>
        <dbReference type="EMBL" id="KYC52971.1"/>
    </source>
</evidence>
<evidence type="ECO:0000313" key="3">
    <source>
        <dbReference type="Proteomes" id="UP000075578"/>
    </source>
</evidence>
<reference evidence="2 3" key="1">
    <citation type="journal article" date="2016" name="ISME J.">
        <title>Chasing the elusive Euryarchaeota class WSA2: genomes reveal a uniquely fastidious methyl-reducing methanogen.</title>
        <authorList>
            <person name="Nobu M.K."/>
            <person name="Narihiro T."/>
            <person name="Kuroda K."/>
            <person name="Mei R."/>
            <person name="Liu W.T."/>
        </authorList>
    </citation>
    <scope>NUCLEOTIDE SEQUENCE [LARGE SCALE GENOMIC DNA]</scope>
    <source>
        <strain evidence="2">U1lsi0528_Bin089</strain>
    </source>
</reference>
<keyword evidence="1" id="KW-0472">Membrane</keyword>
<keyword evidence="1" id="KW-1133">Transmembrane helix</keyword>
<name>A0A150J704_9EURY</name>